<keyword evidence="3" id="KW-1185">Reference proteome</keyword>
<proteinExistence type="predicted"/>
<keyword evidence="1" id="KW-0812">Transmembrane</keyword>
<dbReference type="EMBL" id="JANEWF010000003">
    <property type="protein sequence ID" value="MDA8482649.1"/>
    <property type="molecule type" value="Genomic_DNA"/>
</dbReference>
<accession>A0ABT4Y1M6</accession>
<feature type="transmembrane region" description="Helical" evidence="1">
    <location>
        <begin position="32"/>
        <end position="54"/>
    </location>
</feature>
<comment type="caution">
    <text evidence="2">The sequence shown here is derived from an EMBL/GenBank/DDBJ whole genome shotgun (WGS) entry which is preliminary data.</text>
</comment>
<dbReference type="RefSeq" id="WP_190830608.1">
    <property type="nucleotide sequence ID" value="NZ_JANEWF010000003.1"/>
</dbReference>
<sequence>MKDDFESIRAERETPPHRVAPTRNYAGLWKQIALGIIVGYTVLGIVSTIGWFIFLKLSMGSLQIAIP</sequence>
<keyword evidence="1" id="KW-1133">Transmembrane helix</keyword>
<protein>
    <submittedName>
        <fullName evidence="2">Uncharacterized protein</fullName>
    </submittedName>
</protein>
<evidence type="ECO:0000256" key="1">
    <source>
        <dbReference type="SAM" id="Phobius"/>
    </source>
</evidence>
<dbReference type="Proteomes" id="UP001211689">
    <property type="component" value="Unassembled WGS sequence"/>
</dbReference>
<keyword evidence="1" id="KW-0472">Membrane</keyword>
<gene>
    <name evidence="2" type="ORF">NNO07_06170</name>
</gene>
<evidence type="ECO:0000313" key="2">
    <source>
        <dbReference type="EMBL" id="MDA8482649.1"/>
    </source>
</evidence>
<name>A0ABT4Y1M6_METRE</name>
<organism evidence="2 3">
    <name type="scientific">Metapseudomonas resinovorans</name>
    <name type="common">Pseudomonas resinovorans</name>
    <dbReference type="NCBI Taxonomy" id="53412"/>
    <lineage>
        <taxon>Bacteria</taxon>
        <taxon>Pseudomonadati</taxon>
        <taxon>Pseudomonadota</taxon>
        <taxon>Gammaproteobacteria</taxon>
        <taxon>Pseudomonadales</taxon>
        <taxon>Pseudomonadaceae</taxon>
        <taxon>Metapseudomonas</taxon>
    </lineage>
</organism>
<evidence type="ECO:0000313" key="3">
    <source>
        <dbReference type="Proteomes" id="UP001211689"/>
    </source>
</evidence>
<reference evidence="2 3" key="1">
    <citation type="submission" date="2022-07" db="EMBL/GenBank/DDBJ databases">
        <title>Genome Analysis of Selected Gammaproteobacteria from Nigerian Food snails.</title>
        <authorList>
            <person name="Okafor A.C."/>
        </authorList>
    </citation>
    <scope>NUCLEOTIDE SEQUENCE [LARGE SCALE GENOMIC DNA]</scope>
    <source>
        <strain evidence="2 3">Awg 2</strain>
    </source>
</reference>